<dbReference type="RefSeq" id="WP_146287931.1">
    <property type="nucleotide sequence ID" value="NZ_BMLP01000009.1"/>
</dbReference>
<comment type="caution">
    <text evidence="1">The sequence shown here is derived from an EMBL/GenBank/DDBJ whole genome shotgun (WGS) entry which is preliminary data.</text>
</comment>
<gene>
    <name evidence="1" type="ORF">GCM10010991_33510</name>
</gene>
<dbReference type="Pfam" id="PF17645">
    <property type="entry name" value="Amdase"/>
    <property type="match status" value="1"/>
</dbReference>
<name>A0A917YM27_9RHOB</name>
<dbReference type="OrthoDB" id="9816064at2"/>
<proteinExistence type="predicted"/>
<dbReference type="PANTHER" id="PTHR40267:SF1">
    <property type="entry name" value="BLR3294 PROTEIN"/>
    <property type="match status" value="1"/>
</dbReference>
<dbReference type="InterPro" id="IPR026286">
    <property type="entry name" value="MaiA/AMDase"/>
</dbReference>
<keyword evidence="2" id="KW-1185">Reference proteome</keyword>
<dbReference type="InterPro" id="IPR053714">
    <property type="entry name" value="Iso_Racemase_Enz_sf"/>
</dbReference>
<reference evidence="1 2" key="1">
    <citation type="journal article" date="2014" name="Int. J. Syst. Evol. Microbiol.">
        <title>Complete genome sequence of Corynebacterium casei LMG S-19264T (=DSM 44701T), isolated from a smear-ripened cheese.</title>
        <authorList>
            <consortium name="US DOE Joint Genome Institute (JGI-PGF)"/>
            <person name="Walter F."/>
            <person name="Albersmeier A."/>
            <person name="Kalinowski J."/>
            <person name="Ruckert C."/>
        </authorList>
    </citation>
    <scope>NUCLEOTIDE SEQUENCE [LARGE SCALE GENOMIC DNA]</scope>
    <source>
        <strain evidence="1 2">CGMCC 1.7029</strain>
    </source>
</reference>
<dbReference type="Proteomes" id="UP000598196">
    <property type="component" value="Unassembled WGS sequence"/>
</dbReference>
<dbReference type="PANTHER" id="PTHR40267">
    <property type="entry name" value="BLR3294 PROTEIN"/>
    <property type="match status" value="1"/>
</dbReference>
<accession>A0A917YM27</accession>
<dbReference type="AlphaFoldDB" id="A0A917YM27"/>
<dbReference type="PIRSF" id="PIRSF015736">
    <property type="entry name" value="MI"/>
    <property type="match status" value="1"/>
</dbReference>
<evidence type="ECO:0000313" key="2">
    <source>
        <dbReference type="Proteomes" id="UP000598196"/>
    </source>
</evidence>
<dbReference type="EMBL" id="BMLP01000009">
    <property type="protein sequence ID" value="GGO37588.1"/>
    <property type="molecule type" value="Genomic_DNA"/>
</dbReference>
<dbReference type="NCBIfam" id="TIGR02990">
    <property type="entry name" value="ectoine_eutA"/>
    <property type="match status" value="1"/>
</dbReference>
<sequence length="254" mass="26609">MTDIRIFSRAPRLDDRPVAHRVGLVALATDHTSELDYARILVPAGVGIYVNRIPFANPVTPETLRAMEGDLAEGAALILPDEPLDAIIYGCTSASVCIGDAAVRAQVAKGKPGCPVVTPISGALAGLRAMGARRISVLTPYTVDTSRPMAALFAAEGFEIDRFTCLDMTDDRDMARIALDDLVDLAASAADPASDALFISCTAVRAAGVIDRIEAASGLPALSSNYAAAWQVARICGLDHALTPGHLMTLGLPQ</sequence>
<dbReference type="InterPro" id="IPR014332">
    <property type="entry name" value="Ectoine_EutA"/>
</dbReference>
<evidence type="ECO:0000313" key="1">
    <source>
        <dbReference type="EMBL" id="GGO37588.1"/>
    </source>
</evidence>
<organism evidence="1 2">
    <name type="scientific">Gemmobacter aquaticus</name>
    <dbReference type="NCBI Taxonomy" id="490185"/>
    <lineage>
        <taxon>Bacteria</taxon>
        <taxon>Pseudomonadati</taxon>
        <taxon>Pseudomonadota</taxon>
        <taxon>Alphaproteobacteria</taxon>
        <taxon>Rhodobacterales</taxon>
        <taxon>Paracoccaceae</taxon>
        <taxon>Gemmobacter</taxon>
    </lineage>
</organism>
<protein>
    <submittedName>
        <fullName evidence="1">Ectoine utilization protein EutA</fullName>
    </submittedName>
</protein>
<dbReference type="Gene3D" id="3.40.50.12500">
    <property type="match status" value="1"/>
</dbReference>